<dbReference type="FunFam" id="3.40.50.300:FF:001498">
    <property type="entry name" value="ATP-dependent DNA helicase"/>
    <property type="match status" value="1"/>
</dbReference>
<dbReference type="InterPro" id="IPR029491">
    <property type="entry name" value="Helicase_HTH"/>
</dbReference>
<feature type="domain" description="DNA helicase Pif1-like DEAD-box helicase" evidence="2">
    <location>
        <begin position="7"/>
        <end position="177"/>
    </location>
</feature>
<dbReference type="PANTHER" id="PTHR47642:SF7">
    <property type="entry name" value="ATP-DEPENDENT DNA HELICASE PIF1"/>
    <property type="match status" value="1"/>
</dbReference>
<evidence type="ECO:0000259" key="3">
    <source>
        <dbReference type="Pfam" id="PF14493"/>
    </source>
</evidence>
<dbReference type="RefSeq" id="WP_079714976.1">
    <property type="nucleotide sequence ID" value="NZ_FUYS01000001.1"/>
</dbReference>
<feature type="coiled-coil region" evidence="1">
    <location>
        <begin position="488"/>
        <end position="532"/>
    </location>
</feature>
<gene>
    <name evidence="4" type="ORF">SAMN05660226_00249</name>
</gene>
<dbReference type="InterPro" id="IPR027417">
    <property type="entry name" value="P-loop_NTPase"/>
</dbReference>
<evidence type="ECO:0000313" key="5">
    <source>
        <dbReference type="Proteomes" id="UP000190541"/>
    </source>
</evidence>
<dbReference type="GO" id="GO:0000723">
    <property type="term" value="P:telomere maintenance"/>
    <property type="evidence" value="ECO:0007669"/>
    <property type="project" value="InterPro"/>
</dbReference>
<protein>
    <submittedName>
        <fullName evidence="4">Helix-turn-helix domain-containing protein</fullName>
    </submittedName>
</protein>
<sequence length="738" mass="83312">MAELDVQNTAFMQAVSFVNQTNRNIFLTGKAGTGKTTFLRYIRQHSYKKMAVAAPTGVAAMNAGGTTLHSLFWLPFGLYIEEYELAWNDDDSHIYNRRRLFGKVKLTKQRRALLQEIDLLVIDEVSMLRADTLDAIDAILKSVRRDARPFGGLQVLFIGDMYQLPPVVKEREWAIMSQYYPTPFFFDAKVLRAHPPLLLELKKIYRQSEQLFIDILNDIRNNCCSPAQLELLNRYYRPDFLPSSDEPYITLTTHNHRADAINRRELDALPGKPIALKAKVSNDFPESLYPAEVELELKIGAQVMFIRNDSGDERRYYNGKIGYVKHIDASGDALIVDFTDGSDAVEVKREAWENIRYRYDKAEDKIEEEVLGTFAQFPLRLAWAITIHKSQGLTFDKAIIDAGGSFAAGQVYVALSRLRTLEGLVLYSRIPAHSIRTDQQVARFSSNTLADEEVPALLEASQRHYIGHMLLQAFRWDAAVEALAALKADLAKRNIADLTEAMQFMQAQCHTCEHLREVANRFRNQLNGLLNKQEHADYAQIHERTAKAVDWFLPRIDDELVVPLEAHIRTWAVKKRTKKYVEALKEPLIDFKRKREQLRQCASITGALVKGDDLQAIMTQANGLATIAIASELPDMAAARKTKKGETKRISFELFRSGKSVDEISAERGLTAGTVIGHLLEFIGNGVEATQLVDAAKLETILDTLRKHPGKSFSAIKNMLGPDVGYDEIRVAQAAIAQ</sequence>
<name>A0A1T4ZX33_9SPHI</name>
<reference evidence="4 5" key="1">
    <citation type="submission" date="2017-02" db="EMBL/GenBank/DDBJ databases">
        <authorList>
            <person name="Peterson S.W."/>
        </authorList>
    </citation>
    <scope>NUCLEOTIDE SEQUENCE [LARGE SCALE GENOMIC DNA]</scope>
    <source>
        <strain evidence="4 5">DSM 22899</strain>
    </source>
</reference>
<dbReference type="CDD" id="cd18809">
    <property type="entry name" value="SF1_C_RecD"/>
    <property type="match status" value="1"/>
</dbReference>
<dbReference type="Gene3D" id="3.40.50.300">
    <property type="entry name" value="P-loop containing nucleotide triphosphate hydrolases"/>
    <property type="match status" value="1"/>
</dbReference>
<evidence type="ECO:0000256" key="1">
    <source>
        <dbReference type="SAM" id="Coils"/>
    </source>
</evidence>
<dbReference type="Pfam" id="PF14493">
    <property type="entry name" value="HTH_40"/>
    <property type="match status" value="1"/>
</dbReference>
<feature type="domain" description="Helicase Helix-turn-helix" evidence="3">
    <location>
        <begin position="647"/>
        <end position="732"/>
    </location>
</feature>
<dbReference type="Gene3D" id="2.30.30.940">
    <property type="match status" value="1"/>
</dbReference>
<dbReference type="InterPro" id="IPR010285">
    <property type="entry name" value="DNA_helicase_pif1-like_DEAD"/>
</dbReference>
<dbReference type="STRING" id="623280.SAMN05660226_00249"/>
<dbReference type="PANTHER" id="PTHR47642">
    <property type="entry name" value="ATP-DEPENDENT DNA HELICASE"/>
    <property type="match status" value="1"/>
</dbReference>
<organism evidence="4 5">
    <name type="scientific">Parapedobacter luteus</name>
    <dbReference type="NCBI Taxonomy" id="623280"/>
    <lineage>
        <taxon>Bacteria</taxon>
        <taxon>Pseudomonadati</taxon>
        <taxon>Bacteroidota</taxon>
        <taxon>Sphingobacteriia</taxon>
        <taxon>Sphingobacteriales</taxon>
        <taxon>Sphingobacteriaceae</taxon>
        <taxon>Parapedobacter</taxon>
    </lineage>
</organism>
<evidence type="ECO:0000313" key="4">
    <source>
        <dbReference type="EMBL" id="SKB27334.1"/>
    </source>
</evidence>
<dbReference type="Pfam" id="PF05970">
    <property type="entry name" value="PIF1"/>
    <property type="match status" value="1"/>
</dbReference>
<dbReference type="SUPFAM" id="SSF52540">
    <property type="entry name" value="P-loop containing nucleoside triphosphate hydrolases"/>
    <property type="match status" value="2"/>
</dbReference>
<keyword evidence="5" id="KW-1185">Reference proteome</keyword>
<dbReference type="Proteomes" id="UP000190541">
    <property type="component" value="Unassembled WGS sequence"/>
</dbReference>
<dbReference type="OrthoDB" id="9763659at2"/>
<dbReference type="AlphaFoldDB" id="A0A1T4ZX33"/>
<dbReference type="EMBL" id="FUYS01000001">
    <property type="protein sequence ID" value="SKB27334.1"/>
    <property type="molecule type" value="Genomic_DNA"/>
</dbReference>
<dbReference type="InterPro" id="IPR051055">
    <property type="entry name" value="PIF1_helicase"/>
</dbReference>
<dbReference type="GO" id="GO:0003678">
    <property type="term" value="F:DNA helicase activity"/>
    <property type="evidence" value="ECO:0007669"/>
    <property type="project" value="InterPro"/>
</dbReference>
<accession>A0A1T4ZX33</accession>
<proteinExistence type="predicted"/>
<evidence type="ECO:0000259" key="2">
    <source>
        <dbReference type="Pfam" id="PF05970"/>
    </source>
</evidence>
<dbReference type="GO" id="GO:0006281">
    <property type="term" value="P:DNA repair"/>
    <property type="evidence" value="ECO:0007669"/>
    <property type="project" value="InterPro"/>
</dbReference>
<keyword evidence="1" id="KW-0175">Coiled coil</keyword>